<keyword evidence="3" id="KW-1185">Reference proteome</keyword>
<organism evidence="2 3">
    <name type="scientific">Kocuria rhizophila (strain ATCC 9341 / DSM 348 / NBRC 103217 / DC2201)</name>
    <dbReference type="NCBI Taxonomy" id="378753"/>
    <lineage>
        <taxon>Bacteria</taxon>
        <taxon>Bacillati</taxon>
        <taxon>Actinomycetota</taxon>
        <taxon>Actinomycetes</taxon>
        <taxon>Micrococcales</taxon>
        <taxon>Micrococcaceae</taxon>
        <taxon>Kocuria</taxon>
    </lineage>
</organism>
<dbReference type="EMBL" id="AP009152">
    <property type="protein sequence ID" value="BAG29814.1"/>
    <property type="molecule type" value="Genomic_DNA"/>
</dbReference>
<gene>
    <name evidence="2" type="ordered locus">KRH_14670</name>
</gene>
<dbReference type="Proteomes" id="UP000008838">
    <property type="component" value="Chromosome"/>
</dbReference>
<protein>
    <submittedName>
        <fullName evidence="2">Hypothetical membrane protein</fullName>
    </submittedName>
</protein>
<evidence type="ECO:0000313" key="2">
    <source>
        <dbReference type="EMBL" id="BAG29814.1"/>
    </source>
</evidence>
<feature type="transmembrane region" description="Helical" evidence="1">
    <location>
        <begin position="148"/>
        <end position="168"/>
    </location>
</feature>
<feature type="transmembrane region" description="Helical" evidence="1">
    <location>
        <begin position="62"/>
        <end position="83"/>
    </location>
</feature>
<accession>B2GJN3</accession>
<keyword evidence="1" id="KW-0472">Membrane</keyword>
<evidence type="ECO:0000256" key="1">
    <source>
        <dbReference type="SAM" id="Phobius"/>
    </source>
</evidence>
<keyword evidence="1" id="KW-0812">Transmembrane</keyword>
<sequence length="185" mass="19598">MTSPAPAPVAPWRPGRSSRRRARPASVLQRLVAWLVWPVVLGLPPLVLVLRPAFGLHGLLTLVHLLVGVPVMWLVGMVLAVLVTARACLVRPCAAGVWTTVFLPVHWLLLVVLALTVGEVEDTRGTTTPSALQWWGLSEQRTGEVGEFAVLGACASALAAFVAAAVELGTARRTPPRVPPAPPTA</sequence>
<name>B2GJN3_KOCRD</name>
<evidence type="ECO:0000313" key="3">
    <source>
        <dbReference type="Proteomes" id="UP000008838"/>
    </source>
</evidence>
<reference evidence="2 3" key="1">
    <citation type="journal article" date="2008" name="J. Bacteriol.">
        <title>Complete genome sequence of the soil actinomycete Kocuria rhizophila.</title>
        <authorList>
            <person name="Takarada H."/>
            <person name="Sekine M."/>
            <person name="Kosugi H."/>
            <person name="Matsuo Y."/>
            <person name="Fujisawa T."/>
            <person name="Omata S."/>
            <person name="Kishi E."/>
            <person name="Shimizu A."/>
            <person name="Tsukatani N."/>
            <person name="Tanikawa S."/>
            <person name="Fujita N."/>
            <person name="Harayama S."/>
        </authorList>
    </citation>
    <scope>NUCLEOTIDE SEQUENCE [LARGE SCALE GENOMIC DNA]</scope>
    <source>
        <strain evidence="3">ATCC 9341 / DSM 348 / NBRC 103217 / DC2201</strain>
    </source>
</reference>
<dbReference type="AlphaFoldDB" id="B2GJN3"/>
<keyword evidence="1" id="KW-1133">Transmembrane helix</keyword>
<feature type="transmembrane region" description="Helical" evidence="1">
    <location>
        <begin position="95"/>
        <end position="117"/>
    </location>
</feature>
<proteinExistence type="predicted"/>
<dbReference type="HOGENOM" id="CLU_1459519_0_0_11"/>
<feature type="transmembrane region" description="Helical" evidence="1">
    <location>
        <begin position="27"/>
        <end position="50"/>
    </location>
</feature>
<dbReference type="KEGG" id="krh:KRH_14670"/>